<dbReference type="AlphaFoldDB" id="T1H2K0"/>
<dbReference type="EnsemblMetazoa" id="MESCA010448-RA">
    <property type="protein sequence ID" value="MESCA010448-PA"/>
    <property type="gene ID" value="MESCA010448"/>
</dbReference>
<evidence type="ECO:0000256" key="1">
    <source>
        <dbReference type="SAM" id="SignalP"/>
    </source>
</evidence>
<evidence type="ECO:0000313" key="2">
    <source>
        <dbReference type="EnsemblMetazoa" id="MESCA010448-PA"/>
    </source>
</evidence>
<reference evidence="2" key="2">
    <citation type="submission" date="2015-06" db="UniProtKB">
        <authorList>
            <consortium name="EnsemblMetazoa"/>
        </authorList>
    </citation>
    <scope>IDENTIFICATION</scope>
</reference>
<sequence length="184" mass="21328">MKYFLILAVICIALVNGLPSQKEDLDYELKRKFFKQGADDYDELQSDWDRNLGSENEFEALLIYLLNNKNECNNGNKQKCRRIRTNQNHRHHYNTNVESINPESGSNDDYIRKVSTRSLDSINGGYFVKRANIDDFKKVSTRSLDSINGGYFVKRSNDNDDFKKVSTRSLDSINGGYFVKRFAL</sequence>
<name>T1H2K0_MEGSC</name>
<organism evidence="2 3">
    <name type="scientific">Megaselia scalaris</name>
    <name type="common">Humpbacked fly</name>
    <name type="synonym">Phora scalaris</name>
    <dbReference type="NCBI Taxonomy" id="36166"/>
    <lineage>
        <taxon>Eukaryota</taxon>
        <taxon>Metazoa</taxon>
        <taxon>Ecdysozoa</taxon>
        <taxon>Arthropoda</taxon>
        <taxon>Hexapoda</taxon>
        <taxon>Insecta</taxon>
        <taxon>Pterygota</taxon>
        <taxon>Neoptera</taxon>
        <taxon>Endopterygota</taxon>
        <taxon>Diptera</taxon>
        <taxon>Brachycera</taxon>
        <taxon>Muscomorpha</taxon>
        <taxon>Platypezoidea</taxon>
        <taxon>Phoridae</taxon>
        <taxon>Megaseliini</taxon>
        <taxon>Megaselia</taxon>
    </lineage>
</organism>
<proteinExistence type="predicted"/>
<dbReference type="HOGENOM" id="CLU_1469845_0_0_1"/>
<keyword evidence="3" id="KW-1185">Reference proteome</keyword>
<dbReference type="Proteomes" id="UP000015102">
    <property type="component" value="Unassembled WGS sequence"/>
</dbReference>
<evidence type="ECO:0000313" key="3">
    <source>
        <dbReference type="Proteomes" id="UP000015102"/>
    </source>
</evidence>
<dbReference type="EMBL" id="CAQQ02375049">
    <property type="status" value="NOT_ANNOTATED_CDS"/>
    <property type="molecule type" value="Genomic_DNA"/>
</dbReference>
<protein>
    <submittedName>
        <fullName evidence="2">Uncharacterized protein</fullName>
    </submittedName>
</protein>
<feature type="chain" id="PRO_5004577949" evidence="1">
    <location>
        <begin position="18"/>
        <end position="184"/>
    </location>
</feature>
<reference evidence="3" key="1">
    <citation type="submission" date="2013-02" db="EMBL/GenBank/DDBJ databases">
        <authorList>
            <person name="Hughes D."/>
        </authorList>
    </citation>
    <scope>NUCLEOTIDE SEQUENCE</scope>
    <source>
        <strain>Durham</strain>
        <strain evidence="3">NC isolate 2 -- Noor lab</strain>
    </source>
</reference>
<accession>T1H2K0</accession>
<feature type="signal peptide" evidence="1">
    <location>
        <begin position="1"/>
        <end position="17"/>
    </location>
</feature>
<keyword evidence="1" id="KW-0732">Signal</keyword>